<protein>
    <recommendedName>
        <fullName evidence="2">Chalcone isomerase domain-containing protein</fullName>
    </recommendedName>
</protein>
<sequence length="205" mass="21301">MFRNLFITIALISCAVACHGMTDKATGISFAPKNNGLDLFGVGVRKKGPIKVYSVGMYASSAAKGALANISKQADKVKAFATLRSSVSANPPTSFLLKMNFGVGAEKMASAIAESVAPRHKNAAEVDELKTLIFDGVEAKGGKATKGTTFQFDCAASGVDVSVDGKKQGNVASSGLSKAFCDVYLDDKCVSAPLRESCIDNCCAP</sequence>
<feature type="domain" description="Chalcone isomerase" evidence="2">
    <location>
        <begin position="33"/>
        <end position="196"/>
    </location>
</feature>
<gene>
    <name evidence="3" type="ORF">CTEN210_14555</name>
</gene>
<comment type="caution">
    <text evidence="3">The sequence shown here is derived from an EMBL/GenBank/DDBJ whole genome shotgun (WGS) entry which is preliminary data.</text>
</comment>
<dbReference type="InterPro" id="IPR036298">
    <property type="entry name" value="Chalcone_isomerase_sf"/>
</dbReference>
<evidence type="ECO:0000313" key="4">
    <source>
        <dbReference type="Proteomes" id="UP001054902"/>
    </source>
</evidence>
<organism evidence="3 4">
    <name type="scientific">Chaetoceros tenuissimus</name>
    <dbReference type="NCBI Taxonomy" id="426638"/>
    <lineage>
        <taxon>Eukaryota</taxon>
        <taxon>Sar</taxon>
        <taxon>Stramenopiles</taxon>
        <taxon>Ochrophyta</taxon>
        <taxon>Bacillariophyta</taxon>
        <taxon>Coscinodiscophyceae</taxon>
        <taxon>Chaetocerotophycidae</taxon>
        <taxon>Chaetocerotales</taxon>
        <taxon>Chaetocerotaceae</taxon>
        <taxon>Chaetoceros</taxon>
    </lineage>
</organism>
<reference evidence="3 4" key="1">
    <citation type="journal article" date="2021" name="Sci. Rep.">
        <title>The genome of the diatom Chaetoceros tenuissimus carries an ancient integrated fragment of an extant virus.</title>
        <authorList>
            <person name="Hongo Y."/>
            <person name="Kimura K."/>
            <person name="Takaki Y."/>
            <person name="Yoshida Y."/>
            <person name="Baba S."/>
            <person name="Kobayashi G."/>
            <person name="Nagasaki K."/>
            <person name="Hano T."/>
            <person name="Tomaru Y."/>
        </authorList>
    </citation>
    <scope>NUCLEOTIDE SEQUENCE [LARGE SCALE GENOMIC DNA]</scope>
    <source>
        <strain evidence="3 4">NIES-3715</strain>
    </source>
</reference>
<dbReference type="Pfam" id="PF16036">
    <property type="entry name" value="Chalcone_3"/>
    <property type="match status" value="1"/>
</dbReference>
<dbReference type="AlphaFoldDB" id="A0AAD3D8Q9"/>
<dbReference type="PANTHER" id="PTHR47698:SF2">
    <property type="entry name" value="FATTY-ACID-BINDING PROTEIN 3, CHLOROPLASTIC"/>
    <property type="match status" value="1"/>
</dbReference>
<dbReference type="InterPro" id="IPR016087">
    <property type="entry name" value="Chalcone_isomerase"/>
</dbReference>
<dbReference type="PANTHER" id="PTHR47698">
    <property type="entry name" value="FATTY-ACID-BINDING PROTEIN 3, CHLOROPLASTIC"/>
    <property type="match status" value="1"/>
</dbReference>
<dbReference type="Proteomes" id="UP001054902">
    <property type="component" value="Unassembled WGS sequence"/>
</dbReference>
<evidence type="ECO:0000256" key="1">
    <source>
        <dbReference type="SAM" id="SignalP"/>
    </source>
</evidence>
<keyword evidence="1" id="KW-0732">Signal</keyword>
<keyword evidence="4" id="KW-1185">Reference proteome</keyword>
<evidence type="ECO:0000313" key="3">
    <source>
        <dbReference type="EMBL" id="GFH58079.1"/>
    </source>
</evidence>
<evidence type="ECO:0000259" key="2">
    <source>
        <dbReference type="Pfam" id="PF16036"/>
    </source>
</evidence>
<dbReference type="Gene3D" id="3.50.70.10">
    <property type="match status" value="1"/>
</dbReference>
<proteinExistence type="predicted"/>
<feature type="signal peptide" evidence="1">
    <location>
        <begin position="1"/>
        <end position="17"/>
    </location>
</feature>
<dbReference type="EMBL" id="BLLK01000060">
    <property type="protein sequence ID" value="GFH58079.1"/>
    <property type="molecule type" value="Genomic_DNA"/>
</dbReference>
<dbReference type="GO" id="GO:0016872">
    <property type="term" value="F:intramolecular lyase activity"/>
    <property type="evidence" value="ECO:0007669"/>
    <property type="project" value="InterPro"/>
</dbReference>
<dbReference type="SUPFAM" id="SSF54626">
    <property type="entry name" value="Chalcone isomerase"/>
    <property type="match status" value="1"/>
</dbReference>
<name>A0AAD3D8Q9_9STRA</name>
<dbReference type="InterPro" id="IPR016088">
    <property type="entry name" value="Chalcone_isomerase_3-sand"/>
</dbReference>
<feature type="chain" id="PRO_5041937425" description="Chalcone isomerase domain-containing protein" evidence="1">
    <location>
        <begin position="18"/>
        <end position="205"/>
    </location>
</feature>
<accession>A0AAD3D8Q9</accession>